<dbReference type="InterPro" id="IPR036771">
    <property type="entry name" value="ATPsynth_dsu/esu_N"/>
</dbReference>
<dbReference type="EMBL" id="JABCJD010000009">
    <property type="protein sequence ID" value="NVO28869.1"/>
    <property type="molecule type" value="Genomic_DNA"/>
</dbReference>
<accession>A0A850QBF3</accession>
<comment type="similarity">
    <text evidence="3">Belongs to the ATPase epsilon chain family.</text>
</comment>
<feature type="domain" description="ATP synthase F1 complex delta/epsilon subunit N-terminal" evidence="9">
    <location>
        <begin position="5"/>
        <end position="81"/>
    </location>
</feature>
<dbReference type="InterPro" id="IPR024037">
    <property type="entry name" value="Alt_ATP_synth_F1_esu"/>
</dbReference>
<dbReference type="GO" id="GO:0046933">
    <property type="term" value="F:proton-transporting ATP synthase activity, rotational mechanism"/>
    <property type="evidence" value="ECO:0007669"/>
    <property type="project" value="InterPro"/>
</dbReference>
<dbReference type="GO" id="GO:0045259">
    <property type="term" value="C:proton-transporting ATP synthase complex"/>
    <property type="evidence" value="ECO:0007669"/>
    <property type="project" value="UniProtKB-KW"/>
</dbReference>
<keyword evidence="8" id="KW-0066">ATP synthesis</keyword>
<dbReference type="Gene3D" id="2.60.15.10">
    <property type="entry name" value="F0F1 ATP synthase delta/epsilon subunit, N-terminal"/>
    <property type="match status" value="1"/>
</dbReference>
<gene>
    <name evidence="11" type="ORF">HJ526_15675</name>
    <name evidence="10" type="ORF">HJ536_20210</name>
</gene>
<evidence type="ECO:0000256" key="4">
    <source>
        <dbReference type="ARBA" id="ARBA00022448"/>
    </source>
</evidence>
<dbReference type="NCBIfam" id="TIGR03166">
    <property type="entry name" value="alt_F1F0_F1_eps"/>
    <property type="match status" value="1"/>
</dbReference>
<keyword evidence="6" id="KW-0406">Ion transport</keyword>
<evidence type="ECO:0000256" key="1">
    <source>
        <dbReference type="ARBA" id="ARBA00003543"/>
    </source>
</evidence>
<evidence type="ECO:0000313" key="11">
    <source>
        <dbReference type="EMBL" id="NVO28869.1"/>
    </source>
</evidence>
<keyword evidence="7" id="KW-0472">Membrane</keyword>
<evidence type="ECO:0000256" key="6">
    <source>
        <dbReference type="ARBA" id="ARBA00023065"/>
    </source>
</evidence>
<keyword evidence="4" id="KW-0813">Transport</keyword>
<evidence type="ECO:0000313" key="13">
    <source>
        <dbReference type="Proteomes" id="UP000592216"/>
    </source>
</evidence>
<comment type="caution">
    <text evidence="10">The sequence shown here is derived from an EMBL/GenBank/DDBJ whole genome shotgun (WGS) entry which is preliminary data.</text>
</comment>
<dbReference type="AlphaFoldDB" id="A0A850QBF3"/>
<dbReference type="SUPFAM" id="SSF51344">
    <property type="entry name" value="Epsilon subunit of F1F0-ATP synthase N-terminal domain"/>
    <property type="match status" value="1"/>
</dbReference>
<sequence length="152" mass="16867">MSLILTVTTPLMTLVDGIEVASIRAEDASGSFGILPKRRDFLTVLPASVLRWRDLNGTEAYCALRSGMLRVSGGTRVDVACREGVLGDDLPLLLQHVQDLRHEQQDEERRTRVEHLRLHAQAVRQMMRFFHPERMGALSHPPAIDASGGTDA</sequence>
<dbReference type="Proteomes" id="UP000592216">
    <property type="component" value="Unassembled WGS sequence"/>
</dbReference>
<dbReference type="NCBIfam" id="NF009981">
    <property type="entry name" value="PRK13447.1"/>
    <property type="match status" value="1"/>
</dbReference>
<organism evidence="10 13">
    <name type="scientific">Donghicola mangrovi</name>
    <dbReference type="NCBI Taxonomy" id="2729614"/>
    <lineage>
        <taxon>Bacteria</taxon>
        <taxon>Pseudomonadati</taxon>
        <taxon>Pseudomonadota</taxon>
        <taxon>Alphaproteobacteria</taxon>
        <taxon>Rhodobacterales</taxon>
        <taxon>Roseobacteraceae</taxon>
        <taxon>Donghicola</taxon>
    </lineage>
</organism>
<dbReference type="Pfam" id="PF02823">
    <property type="entry name" value="ATP-synt_DE_N"/>
    <property type="match status" value="1"/>
</dbReference>
<dbReference type="RefSeq" id="WP_176855558.1">
    <property type="nucleotide sequence ID" value="NZ_JABCJD010000009.1"/>
</dbReference>
<dbReference type="GO" id="GO:0012505">
    <property type="term" value="C:endomembrane system"/>
    <property type="evidence" value="ECO:0007669"/>
    <property type="project" value="UniProtKB-SubCell"/>
</dbReference>
<keyword evidence="5" id="KW-0375">Hydrogen ion transport</keyword>
<name>A0A850QBF3_9RHOB</name>
<dbReference type="Proteomes" id="UP000523601">
    <property type="component" value="Unassembled WGS sequence"/>
</dbReference>
<protein>
    <submittedName>
        <fullName evidence="10">F0F1 ATP synthase subunit epsilon</fullName>
    </submittedName>
</protein>
<comment type="subcellular location">
    <subcellularLocation>
        <location evidence="2">Endomembrane system</location>
        <topology evidence="2">Peripheral membrane protein</topology>
    </subcellularLocation>
</comment>
<keyword evidence="8" id="KW-0139">CF(1)</keyword>
<evidence type="ECO:0000256" key="2">
    <source>
        <dbReference type="ARBA" id="ARBA00004184"/>
    </source>
</evidence>
<evidence type="ECO:0000313" key="12">
    <source>
        <dbReference type="Proteomes" id="UP000523601"/>
    </source>
</evidence>
<proteinExistence type="inferred from homology"/>
<dbReference type="CDD" id="cd12152">
    <property type="entry name" value="F1-ATPase_delta"/>
    <property type="match status" value="1"/>
</dbReference>
<evidence type="ECO:0000256" key="5">
    <source>
        <dbReference type="ARBA" id="ARBA00022781"/>
    </source>
</evidence>
<dbReference type="InterPro" id="IPR020546">
    <property type="entry name" value="ATP_synth_F1_dsu/esu_N"/>
</dbReference>
<evidence type="ECO:0000256" key="3">
    <source>
        <dbReference type="ARBA" id="ARBA00005712"/>
    </source>
</evidence>
<dbReference type="InterPro" id="IPR001469">
    <property type="entry name" value="ATP_synth_F1_dsu/esu"/>
</dbReference>
<evidence type="ECO:0000256" key="8">
    <source>
        <dbReference type="ARBA" id="ARBA00023196"/>
    </source>
</evidence>
<evidence type="ECO:0000313" key="10">
    <source>
        <dbReference type="EMBL" id="NVO25682.1"/>
    </source>
</evidence>
<comment type="function">
    <text evidence="1">Produces ATP from ADP in the presence of a proton gradient across the membrane.</text>
</comment>
<dbReference type="EMBL" id="JABCJE010000022">
    <property type="protein sequence ID" value="NVO25682.1"/>
    <property type="molecule type" value="Genomic_DNA"/>
</dbReference>
<reference evidence="12 13" key="1">
    <citation type="submission" date="2020-04" db="EMBL/GenBank/DDBJ databases">
        <title>Donghicola sp., a member of the Rhodobacteraceae family isolated from mangrove forest in Thailand.</title>
        <authorList>
            <person name="Charoenyingcharoen P."/>
            <person name="Yukphan P."/>
        </authorList>
    </citation>
    <scope>NUCLEOTIDE SEQUENCE [LARGE SCALE GENOMIC DNA]</scope>
    <source>
        <strain evidence="10 13">B5-SW-15</strain>
        <strain evidence="11 12">C2-DW-16</strain>
    </source>
</reference>
<keyword evidence="12" id="KW-1185">Reference proteome</keyword>
<evidence type="ECO:0000259" key="9">
    <source>
        <dbReference type="Pfam" id="PF02823"/>
    </source>
</evidence>
<evidence type="ECO:0000256" key="7">
    <source>
        <dbReference type="ARBA" id="ARBA00023136"/>
    </source>
</evidence>